<dbReference type="Proteomes" id="UP000265520">
    <property type="component" value="Unassembled WGS sequence"/>
</dbReference>
<dbReference type="AlphaFoldDB" id="A0A392V1U9"/>
<keyword evidence="2" id="KW-1185">Reference proteome</keyword>
<organism evidence="1 2">
    <name type="scientific">Trifolium medium</name>
    <dbReference type="NCBI Taxonomy" id="97028"/>
    <lineage>
        <taxon>Eukaryota</taxon>
        <taxon>Viridiplantae</taxon>
        <taxon>Streptophyta</taxon>
        <taxon>Embryophyta</taxon>
        <taxon>Tracheophyta</taxon>
        <taxon>Spermatophyta</taxon>
        <taxon>Magnoliopsida</taxon>
        <taxon>eudicotyledons</taxon>
        <taxon>Gunneridae</taxon>
        <taxon>Pentapetalae</taxon>
        <taxon>rosids</taxon>
        <taxon>fabids</taxon>
        <taxon>Fabales</taxon>
        <taxon>Fabaceae</taxon>
        <taxon>Papilionoideae</taxon>
        <taxon>50 kb inversion clade</taxon>
        <taxon>NPAAA clade</taxon>
        <taxon>Hologalegina</taxon>
        <taxon>IRL clade</taxon>
        <taxon>Trifolieae</taxon>
        <taxon>Trifolium</taxon>
    </lineage>
</organism>
<comment type="caution">
    <text evidence="1">The sequence shown here is derived from an EMBL/GenBank/DDBJ whole genome shotgun (WGS) entry which is preliminary data.</text>
</comment>
<sequence>MVGFFKKTMDFQTFQERLVMEGQHEVRATYMGGNMVLLQSPCEGELNE</sequence>
<proteinExistence type="predicted"/>
<evidence type="ECO:0000313" key="1">
    <source>
        <dbReference type="EMBL" id="MCI82097.1"/>
    </source>
</evidence>
<reference evidence="1 2" key="1">
    <citation type="journal article" date="2018" name="Front. Plant Sci.">
        <title>Red Clover (Trifolium pratense) and Zigzag Clover (T. medium) - A Picture of Genomic Similarities and Differences.</title>
        <authorList>
            <person name="Dluhosova J."/>
            <person name="Istvanek J."/>
            <person name="Nedelnik J."/>
            <person name="Repkova J."/>
        </authorList>
    </citation>
    <scope>NUCLEOTIDE SEQUENCE [LARGE SCALE GENOMIC DNA]</scope>
    <source>
        <strain evidence="2">cv. 10/8</strain>
        <tissue evidence="1">Leaf</tissue>
    </source>
</reference>
<evidence type="ECO:0000313" key="2">
    <source>
        <dbReference type="Proteomes" id="UP000265520"/>
    </source>
</evidence>
<protein>
    <submittedName>
        <fullName evidence="1">Uncharacterized protein</fullName>
    </submittedName>
</protein>
<name>A0A392V1U9_9FABA</name>
<accession>A0A392V1U9</accession>
<dbReference type="EMBL" id="LXQA011034801">
    <property type="protein sequence ID" value="MCI82097.1"/>
    <property type="molecule type" value="Genomic_DNA"/>
</dbReference>
<feature type="non-terminal residue" evidence="1">
    <location>
        <position position="48"/>
    </location>
</feature>